<dbReference type="EMBL" id="CP003630">
    <property type="protein sequence ID" value="AFZ17781.1"/>
    <property type="molecule type" value="Genomic_DNA"/>
</dbReference>
<dbReference type="RefSeq" id="WP_015181933.1">
    <property type="nucleotide sequence ID" value="NC_019738.1"/>
</dbReference>
<name>K9WDA2_9CYAN</name>
<dbReference type="Proteomes" id="UP000010471">
    <property type="component" value="Chromosome"/>
</dbReference>
<protein>
    <submittedName>
        <fullName evidence="1">Uncharacterized protein</fullName>
    </submittedName>
</protein>
<dbReference type="HOGENOM" id="CLU_3185851_0_0_3"/>
<reference evidence="1 2" key="1">
    <citation type="submission" date="2012-06" db="EMBL/GenBank/DDBJ databases">
        <title>Finished chromosome of genome of Microcoleus sp. PCC 7113.</title>
        <authorList>
            <consortium name="US DOE Joint Genome Institute"/>
            <person name="Gugger M."/>
            <person name="Coursin T."/>
            <person name="Rippka R."/>
            <person name="Tandeau De Marsac N."/>
            <person name="Huntemann M."/>
            <person name="Wei C.-L."/>
            <person name="Han J."/>
            <person name="Detter J.C."/>
            <person name="Han C."/>
            <person name="Tapia R."/>
            <person name="Chen A."/>
            <person name="Kyrpides N."/>
            <person name="Mavromatis K."/>
            <person name="Markowitz V."/>
            <person name="Szeto E."/>
            <person name="Ivanova N."/>
            <person name="Pagani I."/>
            <person name="Pati A."/>
            <person name="Goodwin L."/>
            <person name="Nordberg H.P."/>
            <person name="Cantor M.N."/>
            <person name="Hua S.X."/>
            <person name="Woyke T."/>
            <person name="Kerfeld C.A."/>
        </authorList>
    </citation>
    <scope>NUCLEOTIDE SEQUENCE [LARGE SCALE GENOMIC DNA]</scope>
    <source>
        <strain evidence="1 2">PCC 7113</strain>
    </source>
</reference>
<accession>K9WDA2</accession>
<evidence type="ECO:0000313" key="1">
    <source>
        <dbReference type="EMBL" id="AFZ17781.1"/>
    </source>
</evidence>
<gene>
    <name evidence="1" type="ORF">Mic7113_1928</name>
</gene>
<evidence type="ECO:0000313" key="2">
    <source>
        <dbReference type="Proteomes" id="UP000010471"/>
    </source>
</evidence>
<dbReference type="AlphaFoldDB" id="K9WDA2"/>
<organism evidence="1 2">
    <name type="scientific">Allocoleopsis franciscana PCC 7113</name>
    <dbReference type="NCBI Taxonomy" id="1173027"/>
    <lineage>
        <taxon>Bacteria</taxon>
        <taxon>Bacillati</taxon>
        <taxon>Cyanobacteriota</taxon>
        <taxon>Cyanophyceae</taxon>
        <taxon>Coleofasciculales</taxon>
        <taxon>Coleofasciculaceae</taxon>
        <taxon>Allocoleopsis</taxon>
        <taxon>Allocoleopsis franciscana</taxon>
    </lineage>
</organism>
<dbReference type="STRING" id="1173027.Mic7113_1928"/>
<proteinExistence type="predicted"/>
<sequence>MTPTSTEVEYSHTGINARFEERCDKYQEYQIFPQELHLRRGDRHGS</sequence>
<dbReference type="KEGG" id="mic:Mic7113_1928"/>
<keyword evidence="2" id="KW-1185">Reference proteome</keyword>